<feature type="domain" description="VOC" evidence="5">
    <location>
        <begin position="28"/>
        <end position="177"/>
    </location>
</feature>
<dbReference type="AlphaFoldDB" id="A0A5D2D6Y7"/>
<accession>A0A5D2D6Y7</accession>
<dbReference type="InterPro" id="IPR029068">
    <property type="entry name" value="Glyas_Bleomycin-R_OHBP_Dase"/>
</dbReference>
<dbReference type="InterPro" id="IPR018146">
    <property type="entry name" value="Glyoxalase_1_CS"/>
</dbReference>
<dbReference type="PROSITE" id="PS51819">
    <property type="entry name" value="VOC"/>
    <property type="match status" value="1"/>
</dbReference>
<evidence type="ECO:0000256" key="4">
    <source>
        <dbReference type="ARBA" id="ARBA00048273"/>
    </source>
</evidence>
<dbReference type="EMBL" id="CM017703">
    <property type="protein sequence ID" value="TYG77174.1"/>
    <property type="molecule type" value="Genomic_DNA"/>
</dbReference>
<dbReference type="InterPro" id="IPR037523">
    <property type="entry name" value="VOC_core"/>
</dbReference>
<dbReference type="SUPFAM" id="SSF54593">
    <property type="entry name" value="Glyoxalase/Bleomycin resistance protein/Dihydroxybiphenyl dioxygenase"/>
    <property type="match status" value="1"/>
</dbReference>
<protein>
    <recommendedName>
        <fullName evidence="1">Lactoylglutathione lyase</fullName>
    </recommendedName>
    <alternativeName>
        <fullName evidence="3">Glyoxalase I</fullName>
    </alternativeName>
</protein>
<dbReference type="Proteomes" id="UP000323506">
    <property type="component" value="Chromosome D03"/>
</dbReference>
<dbReference type="PANTHER" id="PTHR10374">
    <property type="entry name" value="LACTOYLGLUTATHIONE LYASE GLYOXALASE I"/>
    <property type="match status" value="1"/>
</dbReference>
<evidence type="ECO:0000256" key="1">
    <source>
        <dbReference type="ARBA" id="ARBA00018701"/>
    </source>
</evidence>
<name>A0A5D2D6Y7_GOSDA</name>
<evidence type="ECO:0000256" key="3">
    <source>
        <dbReference type="ARBA" id="ARBA00030537"/>
    </source>
</evidence>
<evidence type="ECO:0000256" key="2">
    <source>
        <dbReference type="ARBA" id="ARBA00022723"/>
    </source>
</evidence>
<dbReference type="PROSITE" id="PS00934">
    <property type="entry name" value="GLYOXALASE_I_1"/>
    <property type="match status" value="1"/>
</dbReference>
<dbReference type="GO" id="GO:0046872">
    <property type="term" value="F:metal ion binding"/>
    <property type="evidence" value="ECO:0007669"/>
    <property type="project" value="UniProtKB-KW"/>
</dbReference>
<comment type="catalytic activity">
    <reaction evidence="4">
        <text>(R)-S-lactoylglutathione = methylglyoxal + glutathione</text>
        <dbReference type="Rhea" id="RHEA:19069"/>
        <dbReference type="ChEBI" id="CHEBI:17158"/>
        <dbReference type="ChEBI" id="CHEBI:57474"/>
        <dbReference type="ChEBI" id="CHEBI:57925"/>
        <dbReference type="EC" id="4.4.1.5"/>
    </reaction>
</comment>
<dbReference type="InterPro" id="IPR004360">
    <property type="entry name" value="Glyas_Fos-R_dOase_dom"/>
</dbReference>
<dbReference type="Gene3D" id="3.10.180.10">
    <property type="entry name" value="2,3-Dihydroxybiphenyl 1,2-Dioxygenase, domain 1"/>
    <property type="match status" value="1"/>
</dbReference>
<dbReference type="GO" id="GO:0004462">
    <property type="term" value="F:lactoylglutathione lyase activity"/>
    <property type="evidence" value="ECO:0007669"/>
    <property type="project" value="UniProtKB-EC"/>
</dbReference>
<evidence type="ECO:0000313" key="6">
    <source>
        <dbReference type="EMBL" id="TYG77174.1"/>
    </source>
</evidence>
<keyword evidence="7" id="KW-1185">Reference proteome</keyword>
<evidence type="ECO:0000259" key="5">
    <source>
        <dbReference type="PROSITE" id="PS51819"/>
    </source>
</evidence>
<sequence>MASIASKELAANTPGLHTSPDETNKGYLVLQTMFQIKDPKISLDFYSRILGMLLKRVAVPELKFTLYFMSYEDVSLDSSDPVDRTVNHHSYALHNWDTESDQEFKGYQTRNSEPLDSGHIGITLDDTIKACERFQRLGVEFSKKQLLLLFMPSLSISFVRYAFIKGPNGYWTEICDMTTIGAVVR</sequence>
<dbReference type="Pfam" id="PF00903">
    <property type="entry name" value="Glyoxalase"/>
    <property type="match status" value="1"/>
</dbReference>
<evidence type="ECO:0000313" key="7">
    <source>
        <dbReference type="Proteomes" id="UP000323506"/>
    </source>
</evidence>
<organism evidence="6 7">
    <name type="scientific">Gossypium darwinii</name>
    <name type="common">Darwin's cotton</name>
    <name type="synonym">Gossypium barbadense var. darwinii</name>
    <dbReference type="NCBI Taxonomy" id="34276"/>
    <lineage>
        <taxon>Eukaryota</taxon>
        <taxon>Viridiplantae</taxon>
        <taxon>Streptophyta</taxon>
        <taxon>Embryophyta</taxon>
        <taxon>Tracheophyta</taxon>
        <taxon>Spermatophyta</taxon>
        <taxon>Magnoliopsida</taxon>
        <taxon>eudicotyledons</taxon>
        <taxon>Gunneridae</taxon>
        <taxon>Pentapetalae</taxon>
        <taxon>rosids</taxon>
        <taxon>malvids</taxon>
        <taxon>Malvales</taxon>
        <taxon>Malvaceae</taxon>
        <taxon>Malvoideae</taxon>
        <taxon>Gossypium</taxon>
    </lineage>
</organism>
<reference evidence="6 7" key="1">
    <citation type="submission" date="2019-06" db="EMBL/GenBank/DDBJ databases">
        <title>WGS assembly of Gossypium darwinii.</title>
        <authorList>
            <person name="Chen Z.J."/>
            <person name="Sreedasyam A."/>
            <person name="Ando A."/>
            <person name="Song Q."/>
            <person name="De L."/>
            <person name="Hulse-Kemp A."/>
            <person name="Ding M."/>
            <person name="Ye W."/>
            <person name="Kirkbride R."/>
            <person name="Jenkins J."/>
            <person name="Plott C."/>
            <person name="Lovell J."/>
            <person name="Lin Y.-M."/>
            <person name="Vaughn R."/>
            <person name="Liu B."/>
            <person name="Li W."/>
            <person name="Simpson S."/>
            <person name="Scheffler B."/>
            <person name="Saski C."/>
            <person name="Grover C."/>
            <person name="Hu G."/>
            <person name="Conover J."/>
            <person name="Carlson J."/>
            <person name="Shu S."/>
            <person name="Boston L."/>
            <person name="Williams M."/>
            <person name="Peterson D."/>
            <person name="Mcgee K."/>
            <person name="Jones D."/>
            <person name="Wendel J."/>
            <person name="Stelly D."/>
            <person name="Grimwood J."/>
            <person name="Schmutz J."/>
        </authorList>
    </citation>
    <scope>NUCLEOTIDE SEQUENCE [LARGE SCALE GENOMIC DNA]</scope>
    <source>
        <strain evidence="6">1808015.09</strain>
    </source>
</reference>
<proteinExistence type="predicted"/>
<dbReference type="CDD" id="cd07233">
    <property type="entry name" value="GlxI_Zn"/>
    <property type="match status" value="1"/>
</dbReference>
<keyword evidence="2" id="KW-0479">Metal-binding</keyword>
<gene>
    <name evidence="6" type="ORF">ES288_D03G173400v1</name>
</gene>
<dbReference type="PANTHER" id="PTHR10374:SF30">
    <property type="entry name" value="LACTOYLGLUTATHIONE LYASE"/>
    <property type="match status" value="1"/>
</dbReference>